<protein>
    <submittedName>
        <fullName evidence="1">Mercuric transport protein</fullName>
    </submittedName>
</protein>
<sequence length="25" mass="2935">KLIFWIVAALVLVSLGFPYVMPFFY</sequence>
<accession>A0A737X463</accession>
<dbReference type="AlphaFoldDB" id="A0A737X463"/>
<gene>
    <name evidence="1" type="ORF">G4W68_004750</name>
</gene>
<reference evidence="1" key="1">
    <citation type="journal article" date="2018" name="Genome Biol.">
        <title>SKESA: strategic k-mer extension for scrupulous assemblies.</title>
        <authorList>
            <person name="Souvorov A."/>
            <person name="Agarwala R."/>
            <person name="Lipman D.J."/>
        </authorList>
    </citation>
    <scope>NUCLEOTIDE SEQUENCE</scope>
    <source>
        <strain evidence="1">BC_2558</strain>
    </source>
</reference>
<dbReference type="EMBL" id="DAATHV010000068">
    <property type="protein sequence ID" value="HAE8575192.1"/>
    <property type="molecule type" value="Genomic_DNA"/>
</dbReference>
<evidence type="ECO:0000313" key="1">
    <source>
        <dbReference type="EMBL" id="HAE8575192.1"/>
    </source>
</evidence>
<feature type="non-terminal residue" evidence="1">
    <location>
        <position position="1"/>
    </location>
</feature>
<organism evidence="1">
    <name type="scientific">Salmonella typhimurium</name>
    <dbReference type="NCBI Taxonomy" id="90371"/>
    <lineage>
        <taxon>Bacteria</taxon>
        <taxon>Pseudomonadati</taxon>
        <taxon>Pseudomonadota</taxon>
        <taxon>Gammaproteobacteria</taxon>
        <taxon>Enterobacterales</taxon>
        <taxon>Enterobacteriaceae</taxon>
        <taxon>Salmonella</taxon>
    </lineage>
</organism>
<proteinExistence type="predicted"/>
<comment type="caution">
    <text evidence="1">The sequence shown here is derived from an EMBL/GenBank/DDBJ whole genome shotgun (WGS) entry which is preliminary data.</text>
</comment>
<name>A0A737X463_SALTM</name>
<reference evidence="1" key="2">
    <citation type="submission" date="2018-07" db="EMBL/GenBank/DDBJ databases">
        <authorList>
            <consortium name="NCBI Pathogen Detection Project"/>
        </authorList>
    </citation>
    <scope>NUCLEOTIDE SEQUENCE</scope>
    <source>
        <strain evidence="1">BC_2558</strain>
    </source>
</reference>